<evidence type="ECO:0000313" key="3">
    <source>
        <dbReference type="Proteomes" id="UP000041254"/>
    </source>
</evidence>
<feature type="region of interest" description="Disordered" evidence="1">
    <location>
        <begin position="92"/>
        <end position="240"/>
    </location>
</feature>
<feature type="compositionally biased region" description="Acidic residues" evidence="1">
    <location>
        <begin position="149"/>
        <end position="167"/>
    </location>
</feature>
<sequence>MGSSYSSRVRPAPPRGDSHTLYREAGDREVATTALNDLGYILFDYWGRRKAFKAAKREEARERVREIPVSCAEVDVEDGWCALGHNTMAALVRPTTPPTRSTTGIPPTRRGLPHKMTGSSSHQPTQQPQAATATEEAGETEDAGAQQAGEEDDKGEEEGDDKGEEEETAPHYDSPPKTEGAEGEGEGAADTVDNTKAAQQGEEAAVKGGSGGEEDNGQGATSGEEGGASGGGGEDQIVDYDPVGDAMRLWGPPPKDEMVFDFDLAGKYFDSKPYYYDMEVYPHYPPEWILPDPTTWVRTKASHHTIAMWANEERREKARKMLAGLWRVPEGAV</sequence>
<feature type="compositionally biased region" description="Low complexity" evidence="1">
    <location>
        <begin position="98"/>
        <end position="110"/>
    </location>
</feature>
<gene>
    <name evidence="2" type="ORF">Vbra_6183</name>
</gene>
<name>A0A0G4GC34_VITBC</name>
<proteinExistence type="predicted"/>
<organism evidence="2 3">
    <name type="scientific">Vitrella brassicaformis (strain CCMP3155)</name>
    <dbReference type="NCBI Taxonomy" id="1169540"/>
    <lineage>
        <taxon>Eukaryota</taxon>
        <taxon>Sar</taxon>
        <taxon>Alveolata</taxon>
        <taxon>Colpodellida</taxon>
        <taxon>Vitrellaceae</taxon>
        <taxon>Vitrella</taxon>
    </lineage>
</organism>
<protein>
    <submittedName>
        <fullName evidence="2">Uncharacterized protein</fullName>
    </submittedName>
</protein>
<accession>A0A0G4GC34</accession>
<feature type="region of interest" description="Disordered" evidence="1">
    <location>
        <begin position="1"/>
        <end position="24"/>
    </location>
</feature>
<dbReference type="VEuPathDB" id="CryptoDB:Vbra_6183"/>
<dbReference type="AlphaFoldDB" id="A0A0G4GC34"/>
<reference evidence="2 3" key="1">
    <citation type="submission" date="2014-11" db="EMBL/GenBank/DDBJ databases">
        <authorList>
            <person name="Zhu J."/>
            <person name="Qi W."/>
            <person name="Song R."/>
        </authorList>
    </citation>
    <scope>NUCLEOTIDE SEQUENCE [LARGE SCALE GENOMIC DNA]</scope>
</reference>
<dbReference type="Proteomes" id="UP000041254">
    <property type="component" value="Unassembled WGS sequence"/>
</dbReference>
<dbReference type="EMBL" id="CDMY01000618">
    <property type="protein sequence ID" value="CEM26530.1"/>
    <property type="molecule type" value="Genomic_DNA"/>
</dbReference>
<feature type="compositionally biased region" description="Low complexity" evidence="1">
    <location>
        <begin position="123"/>
        <end position="135"/>
    </location>
</feature>
<feature type="compositionally biased region" description="Gly residues" evidence="1">
    <location>
        <begin position="224"/>
        <end position="234"/>
    </location>
</feature>
<feature type="compositionally biased region" description="Basic and acidic residues" evidence="1">
    <location>
        <begin position="168"/>
        <end position="180"/>
    </location>
</feature>
<keyword evidence="3" id="KW-1185">Reference proteome</keyword>
<evidence type="ECO:0000313" key="2">
    <source>
        <dbReference type="EMBL" id="CEM26530.1"/>
    </source>
</evidence>
<dbReference type="InParanoid" id="A0A0G4GC34"/>
<evidence type="ECO:0000256" key="1">
    <source>
        <dbReference type="SAM" id="MobiDB-lite"/>
    </source>
</evidence>